<evidence type="ECO:0000256" key="2">
    <source>
        <dbReference type="SAM" id="Phobius"/>
    </source>
</evidence>
<keyword evidence="2" id="KW-0812">Transmembrane</keyword>
<dbReference type="Pfam" id="PF15983">
    <property type="entry name" value="DUF4767"/>
    <property type="match status" value="1"/>
</dbReference>
<evidence type="ECO:0000313" key="4">
    <source>
        <dbReference type="EMBL" id="MEJ6348897.1"/>
    </source>
</evidence>
<proteinExistence type="predicted"/>
<keyword evidence="2" id="KW-0472">Membrane</keyword>
<sequence>MKKRKDYLKEHQKKSFTPWIIGGIIGLIVIVLIAVTLLMPKASTSSLPVQSSEQETSSTKTESQSQSSTQSSESRIPNSARLVQEMDTFMRSFSSQMGQSYQRYYPQKNSQTTFYGFDFVNGLDLYNYYVDGSPATIGLINQKTMRGTSDYNVIMAYSDIKDNSTTYTDRHLYLFTLHNNQPEVLVATQDQATAGSVYFRHTQNTTLKTGFENLYNQ</sequence>
<reference evidence="4 5" key="1">
    <citation type="submission" date="2023-10" db="EMBL/GenBank/DDBJ databases">
        <title>Holzapfeliella saturejae sp. nov. isolated from Satureja montana flowers.</title>
        <authorList>
            <person name="Alcantara C."/>
            <person name="Zuniga M."/>
            <person name="Landete J.M."/>
            <person name="Monedero V."/>
        </authorList>
    </citation>
    <scope>NUCLEOTIDE SEQUENCE [LARGE SCALE GENOMIC DNA]</scope>
    <source>
        <strain evidence="4 5">He02</strain>
    </source>
</reference>
<evidence type="ECO:0000256" key="1">
    <source>
        <dbReference type="SAM" id="MobiDB-lite"/>
    </source>
</evidence>
<feature type="region of interest" description="Disordered" evidence="1">
    <location>
        <begin position="46"/>
        <end position="78"/>
    </location>
</feature>
<comment type="caution">
    <text evidence="4">The sequence shown here is derived from an EMBL/GenBank/DDBJ whole genome shotgun (WGS) entry which is preliminary data.</text>
</comment>
<dbReference type="InterPro" id="IPR031927">
    <property type="entry name" value="DUF4767"/>
</dbReference>
<evidence type="ECO:0000313" key="5">
    <source>
        <dbReference type="Proteomes" id="UP001377804"/>
    </source>
</evidence>
<feature type="domain" description="DUF4767" evidence="3">
    <location>
        <begin position="84"/>
        <end position="214"/>
    </location>
</feature>
<evidence type="ECO:0000259" key="3">
    <source>
        <dbReference type="Pfam" id="PF15983"/>
    </source>
</evidence>
<protein>
    <submittedName>
        <fullName evidence="4">DUF4767 domain-containing protein</fullName>
    </submittedName>
</protein>
<dbReference type="EMBL" id="JAWMWG010000004">
    <property type="protein sequence ID" value="MEJ6348897.1"/>
    <property type="molecule type" value="Genomic_DNA"/>
</dbReference>
<gene>
    <name evidence="4" type="ORF">R4Y45_06660</name>
</gene>
<keyword evidence="5" id="KW-1185">Reference proteome</keyword>
<organism evidence="4 5">
    <name type="scientific">Holzapfeliella saturejae</name>
    <dbReference type="NCBI Taxonomy" id="3082953"/>
    <lineage>
        <taxon>Bacteria</taxon>
        <taxon>Bacillati</taxon>
        <taxon>Bacillota</taxon>
        <taxon>Bacilli</taxon>
        <taxon>Lactobacillales</taxon>
        <taxon>Lactobacillaceae</taxon>
        <taxon>Holzapfeliella</taxon>
    </lineage>
</organism>
<dbReference type="Proteomes" id="UP001377804">
    <property type="component" value="Unassembled WGS sequence"/>
</dbReference>
<accession>A0ABU8SHN5</accession>
<feature type="transmembrane region" description="Helical" evidence="2">
    <location>
        <begin position="20"/>
        <end position="39"/>
    </location>
</feature>
<feature type="compositionally biased region" description="Low complexity" evidence="1">
    <location>
        <begin position="50"/>
        <end position="74"/>
    </location>
</feature>
<keyword evidence="2" id="KW-1133">Transmembrane helix</keyword>
<dbReference type="RefSeq" id="WP_339970397.1">
    <property type="nucleotide sequence ID" value="NZ_JAWMWG010000004.1"/>
</dbReference>
<name>A0ABU8SHN5_9LACO</name>